<dbReference type="Proteomes" id="UP000031737">
    <property type="component" value="Unassembled WGS sequence"/>
</dbReference>
<evidence type="ECO:0000313" key="6">
    <source>
        <dbReference type="Proteomes" id="UP000031737"/>
    </source>
</evidence>
<keyword evidence="3" id="KW-0687">Ribonucleoprotein</keyword>
<dbReference type="OrthoDB" id="276904at2759"/>
<dbReference type="SUPFAM" id="SSF54211">
    <property type="entry name" value="Ribosomal protein S5 domain 2-like"/>
    <property type="match status" value="1"/>
</dbReference>
<keyword evidence="4" id="KW-1133">Transmembrane helix</keyword>
<protein>
    <submittedName>
        <fullName evidence="5">40S ribosomal protein S16</fullName>
    </submittedName>
</protein>
<name>A0A061IRV4_TRYRA</name>
<dbReference type="InterPro" id="IPR020568">
    <property type="entry name" value="Ribosomal_Su5_D2-typ_SF"/>
</dbReference>
<evidence type="ECO:0000256" key="3">
    <source>
        <dbReference type="ARBA" id="ARBA00023274"/>
    </source>
</evidence>
<dbReference type="GO" id="GO:0003735">
    <property type="term" value="F:structural constituent of ribosome"/>
    <property type="evidence" value="ECO:0007669"/>
    <property type="project" value="InterPro"/>
</dbReference>
<dbReference type="GO" id="GO:0000462">
    <property type="term" value="P:maturation of SSU-rRNA from tricistronic rRNA transcript (SSU-rRNA, 5.8S rRNA, LSU-rRNA)"/>
    <property type="evidence" value="ECO:0007669"/>
    <property type="project" value="TreeGrafter"/>
</dbReference>
<keyword evidence="4" id="KW-0472">Membrane</keyword>
<dbReference type="PANTHER" id="PTHR21569:SF16">
    <property type="entry name" value="RIBOSOMAL PROTEIN S16"/>
    <property type="match status" value="1"/>
</dbReference>
<reference evidence="5 6" key="1">
    <citation type="submission" date="2013-07" db="EMBL/GenBank/DDBJ databases">
        <authorList>
            <person name="Stoco P.H."/>
            <person name="Wagner G."/>
            <person name="Gerber A."/>
            <person name="Zaha A."/>
            <person name="Thompson C."/>
            <person name="Bartholomeu D.C."/>
            <person name="Luckemeyer D.D."/>
            <person name="Bahia D."/>
            <person name="Loreto E."/>
            <person name="Prestes E.B."/>
            <person name="Lima F.M."/>
            <person name="Rodrigues-Luiz G."/>
            <person name="Vallejo G.A."/>
            <person name="Filho J.F."/>
            <person name="Monteiro K.M."/>
            <person name="Tyler K.M."/>
            <person name="de Almeida L.G."/>
            <person name="Ortiz M.F."/>
            <person name="Siervo M.A."/>
            <person name="de Moraes M.H."/>
            <person name="Cunha O.L."/>
            <person name="Mendonca-Neto R."/>
            <person name="Silva R."/>
            <person name="Teixeira S.M."/>
            <person name="Murta S.M."/>
            <person name="Sincero T.C."/>
            <person name="Mendes T.A."/>
            <person name="Urmenyi T.P."/>
            <person name="Silva V.G."/>
            <person name="da Rocha W.D."/>
            <person name="Andersson B."/>
            <person name="Romanha A.J."/>
            <person name="Steindel M."/>
            <person name="de Vasconcelos A.T."/>
            <person name="Grisard E.C."/>
        </authorList>
    </citation>
    <scope>NUCLEOTIDE SEQUENCE [LARGE SCALE GENOMIC DNA]</scope>
    <source>
        <strain evidence="5 6">SC58</strain>
    </source>
</reference>
<dbReference type="EMBL" id="AUPL01007098">
    <property type="protein sequence ID" value="ESL05263.1"/>
    <property type="molecule type" value="Genomic_DNA"/>
</dbReference>
<feature type="transmembrane region" description="Helical" evidence="4">
    <location>
        <begin position="74"/>
        <end position="93"/>
    </location>
</feature>
<keyword evidence="2 5" id="KW-0689">Ribosomal protein</keyword>
<feature type="transmembrane region" description="Helical" evidence="4">
    <location>
        <begin position="12"/>
        <end position="30"/>
    </location>
</feature>
<sequence>MPNGATATMPATEVVSVGVTAGSLLNTTLLSRKKAKKGGGMKKKKVCSRLTLRMNSFFFLVGLCSAPASRATPFLHMCLCSGIAFFVYAHAIGQAAMTAEKKSFTHKQVQTFGKKKTAIAVATVTKSAQCNIRVNGVPVSQILPETLRAKIMEAVNVVGSRHFARLRIDVTVRGAGQVAQAYATRQAIAKGIVAYYQKYKNEVEKSALKDKYLAYDKYLLIADPRRCEPKKWGRHSARSRFTKSYR</sequence>
<dbReference type="VEuPathDB" id="TriTrypDB:TRSC58_07098"/>
<keyword evidence="4" id="KW-0812">Transmembrane</keyword>
<dbReference type="AlphaFoldDB" id="A0A061IRV4"/>
<dbReference type="Gene3D" id="3.30.230.10">
    <property type="match status" value="1"/>
</dbReference>
<gene>
    <name evidence="5" type="ORF">TRSC58_07098</name>
</gene>
<evidence type="ECO:0000313" key="5">
    <source>
        <dbReference type="EMBL" id="ESL05263.1"/>
    </source>
</evidence>
<comment type="similarity">
    <text evidence="1">Belongs to the universal ribosomal protein uS9 family.</text>
</comment>
<dbReference type="InterPro" id="IPR014721">
    <property type="entry name" value="Ribsml_uS5_D2-typ_fold_subgr"/>
</dbReference>
<dbReference type="GO" id="GO:0003723">
    <property type="term" value="F:RNA binding"/>
    <property type="evidence" value="ECO:0007669"/>
    <property type="project" value="TreeGrafter"/>
</dbReference>
<evidence type="ECO:0000256" key="1">
    <source>
        <dbReference type="ARBA" id="ARBA00005251"/>
    </source>
</evidence>
<dbReference type="GO" id="GO:0006412">
    <property type="term" value="P:translation"/>
    <property type="evidence" value="ECO:0007669"/>
    <property type="project" value="InterPro"/>
</dbReference>
<keyword evidence="6" id="KW-1185">Reference proteome</keyword>
<dbReference type="InterPro" id="IPR000754">
    <property type="entry name" value="Ribosomal_uS9"/>
</dbReference>
<feature type="transmembrane region" description="Helical" evidence="4">
    <location>
        <begin position="50"/>
        <end position="68"/>
    </location>
</feature>
<proteinExistence type="inferred from homology"/>
<dbReference type="Pfam" id="PF00380">
    <property type="entry name" value="Ribosomal_S9"/>
    <property type="match status" value="1"/>
</dbReference>
<organism evidence="5 6">
    <name type="scientific">Trypanosoma rangeli SC58</name>
    <dbReference type="NCBI Taxonomy" id="429131"/>
    <lineage>
        <taxon>Eukaryota</taxon>
        <taxon>Discoba</taxon>
        <taxon>Euglenozoa</taxon>
        <taxon>Kinetoplastea</taxon>
        <taxon>Metakinetoplastina</taxon>
        <taxon>Trypanosomatida</taxon>
        <taxon>Trypanosomatidae</taxon>
        <taxon>Trypanosoma</taxon>
        <taxon>Herpetosoma</taxon>
    </lineage>
</organism>
<comment type="caution">
    <text evidence="5">The sequence shown here is derived from an EMBL/GenBank/DDBJ whole genome shotgun (WGS) entry which is preliminary data.</text>
</comment>
<dbReference type="PANTHER" id="PTHR21569">
    <property type="entry name" value="RIBOSOMAL PROTEIN S9"/>
    <property type="match status" value="1"/>
</dbReference>
<dbReference type="GO" id="GO:0022627">
    <property type="term" value="C:cytosolic small ribosomal subunit"/>
    <property type="evidence" value="ECO:0007669"/>
    <property type="project" value="TreeGrafter"/>
</dbReference>
<accession>A0A061IRV4</accession>
<evidence type="ECO:0000256" key="4">
    <source>
        <dbReference type="SAM" id="Phobius"/>
    </source>
</evidence>
<evidence type="ECO:0000256" key="2">
    <source>
        <dbReference type="ARBA" id="ARBA00022980"/>
    </source>
</evidence>